<dbReference type="GO" id="GO:0005737">
    <property type="term" value="C:cytoplasm"/>
    <property type="evidence" value="ECO:0007669"/>
    <property type="project" value="UniProtKB-SubCell"/>
</dbReference>
<dbReference type="SMART" id="SM00347">
    <property type="entry name" value="HTH_MARR"/>
    <property type="match status" value="1"/>
</dbReference>
<proteinExistence type="inferred from homology"/>
<evidence type="ECO:0000259" key="8">
    <source>
        <dbReference type="PROSITE" id="PS50995"/>
    </source>
</evidence>
<keyword evidence="4" id="KW-0804">Transcription</keyword>
<evidence type="ECO:0000256" key="7">
    <source>
        <dbReference type="ARBA" id="ARBA00047207"/>
    </source>
</evidence>
<feature type="domain" description="HTH marR-type" evidence="8">
    <location>
        <begin position="4"/>
        <end position="136"/>
    </location>
</feature>
<name>A0A239GNZ3_9FIRM</name>
<keyword evidence="3 9" id="KW-0238">DNA-binding</keyword>
<dbReference type="InterPro" id="IPR000835">
    <property type="entry name" value="HTH_MarR-typ"/>
</dbReference>
<keyword evidence="10" id="KW-1185">Reference proteome</keyword>
<evidence type="ECO:0000256" key="5">
    <source>
        <dbReference type="ARBA" id="ARBA00046337"/>
    </source>
</evidence>
<dbReference type="GO" id="GO:0003700">
    <property type="term" value="F:DNA-binding transcription factor activity"/>
    <property type="evidence" value="ECO:0007669"/>
    <property type="project" value="InterPro"/>
</dbReference>
<dbReference type="Proteomes" id="UP000198304">
    <property type="component" value="Unassembled WGS sequence"/>
</dbReference>
<reference evidence="9 10" key="1">
    <citation type="submission" date="2017-06" db="EMBL/GenBank/DDBJ databases">
        <authorList>
            <person name="Kim H.J."/>
            <person name="Triplett B.A."/>
        </authorList>
    </citation>
    <scope>NUCLEOTIDE SEQUENCE [LARGE SCALE GENOMIC DNA]</scope>
    <source>
        <strain evidence="9 10">SCA</strain>
    </source>
</reference>
<evidence type="ECO:0000256" key="4">
    <source>
        <dbReference type="ARBA" id="ARBA00023163"/>
    </source>
</evidence>
<dbReference type="EMBL" id="FZOJ01000018">
    <property type="protein sequence ID" value="SNS70877.1"/>
    <property type="molecule type" value="Genomic_DNA"/>
</dbReference>
<comment type="similarity">
    <text evidence="5">Belongs to the SarZ family.</text>
</comment>
<keyword evidence="2" id="KW-0805">Transcription regulation</keyword>
<evidence type="ECO:0000313" key="9">
    <source>
        <dbReference type="EMBL" id="SNS70877.1"/>
    </source>
</evidence>
<dbReference type="AlphaFoldDB" id="A0A239GNZ3"/>
<sequence length="139" mass="15554">MKKQEALAYLLSTSSRFFKRAVNKRLEKYGITTSQCAILRLLYNCGELSQAEIADALAGDRATIGSVISILYKKEYLKKNLDKNDNRSYVIGLTSKSKGIISDIESLSLEITNEALNGLSEDEVKILYRALNRIIDNLS</sequence>
<dbReference type="InterPro" id="IPR036388">
    <property type="entry name" value="WH-like_DNA-bd_sf"/>
</dbReference>
<evidence type="ECO:0000313" key="10">
    <source>
        <dbReference type="Proteomes" id="UP000198304"/>
    </source>
</evidence>
<organism evidence="9 10">
    <name type="scientific">Anaerovirgula multivorans</name>
    <dbReference type="NCBI Taxonomy" id="312168"/>
    <lineage>
        <taxon>Bacteria</taxon>
        <taxon>Bacillati</taxon>
        <taxon>Bacillota</taxon>
        <taxon>Clostridia</taxon>
        <taxon>Peptostreptococcales</taxon>
        <taxon>Natronincolaceae</taxon>
        <taxon>Anaerovirgula</taxon>
    </lineage>
</organism>
<dbReference type="GO" id="GO:0003677">
    <property type="term" value="F:DNA binding"/>
    <property type="evidence" value="ECO:0007669"/>
    <property type="project" value="UniProtKB-KW"/>
</dbReference>
<evidence type="ECO:0000256" key="6">
    <source>
        <dbReference type="ARBA" id="ARBA00047188"/>
    </source>
</evidence>
<dbReference type="RefSeq" id="WP_089283918.1">
    <property type="nucleotide sequence ID" value="NZ_FZOJ01000018.1"/>
</dbReference>
<dbReference type="Pfam" id="PF22381">
    <property type="entry name" value="Staph_reg_Sar_Rot"/>
    <property type="match status" value="1"/>
</dbReference>
<dbReference type="InterPro" id="IPR055166">
    <property type="entry name" value="Transc_reg_Sar_Rot_HTH"/>
</dbReference>
<comment type="subcellular location">
    <subcellularLocation>
        <location evidence="1">Cytoplasm</location>
    </subcellularLocation>
</comment>
<evidence type="ECO:0000256" key="2">
    <source>
        <dbReference type="ARBA" id="ARBA00023015"/>
    </source>
</evidence>
<evidence type="ECO:0000256" key="1">
    <source>
        <dbReference type="ARBA" id="ARBA00004496"/>
    </source>
</evidence>
<dbReference type="Gene3D" id="1.10.10.10">
    <property type="entry name" value="Winged helix-like DNA-binding domain superfamily/Winged helix DNA-binding domain"/>
    <property type="match status" value="1"/>
</dbReference>
<dbReference type="OrthoDB" id="2297442at2"/>
<accession>A0A239GNZ3</accession>
<dbReference type="PRINTS" id="PR00598">
    <property type="entry name" value="HTHMARR"/>
</dbReference>
<protein>
    <recommendedName>
        <fullName evidence="6">HTH-type transcriptional regulator SarZ</fullName>
    </recommendedName>
    <alternativeName>
        <fullName evidence="7">Staphylococcal accessory regulator Z</fullName>
    </alternativeName>
</protein>
<dbReference type="PANTHER" id="PTHR42756:SF1">
    <property type="entry name" value="TRANSCRIPTIONAL REPRESSOR OF EMRAB OPERON"/>
    <property type="match status" value="1"/>
</dbReference>
<dbReference type="PROSITE" id="PS50995">
    <property type="entry name" value="HTH_MARR_2"/>
    <property type="match status" value="1"/>
</dbReference>
<dbReference type="PANTHER" id="PTHR42756">
    <property type="entry name" value="TRANSCRIPTIONAL REGULATOR, MARR"/>
    <property type="match status" value="1"/>
</dbReference>
<dbReference type="InterPro" id="IPR036390">
    <property type="entry name" value="WH_DNA-bd_sf"/>
</dbReference>
<dbReference type="SUPFAM" id="SSF46785">
    <property type="entry name" value="Winged helix' DNA-binding domain"/>
    <property type="match status" value="1"/>
</dbReference>
<gene>
    <name evidence="9" type="ORF">SAMN05446037_101812</name>
</gene>
<evidence type="ECO:0000256" key="3">
    <source>
        <dbReference type="ARBA" id="ARBA00023125"/>
    </source>
</evidence>